<dbReference type="GO" id="GO:0055085">
    <property type="term" value="P:transmembrane transport"/>
    <property type="evidence" value="ECO:0007669"/>
    <property type="project" value="InterPro"/>
</dbReference>
<comment type="subcellular location">
    <subcellularLocation>
        <location evidence="1">Periplasm</location>
    </subcellularLocation>
</comment>
<protein>
    <submittedName>
        <fullName evidence="4">TRAP dicarboxylate transporter, DctP subunit</fullName>
    </submittedName>
</protein>
<dbReference type="AlphaFoldDB" id="A3JY98"/>
<dbReference type="eggNOG" id="COG1638">
    <property type="taxonomic scope" value="Bacteria"/>
</dbReference>
<evidence type="ECO:0000313" key="4">
    <source>
        <dbReference type="EMBL" id="EBA10484.1"/>
    </source>
</evidence>
<name>A3JY98_SAGS3</name>
<sequence>MPLRCSMPREGGPITRCWLTAACALTLAIDAAAQEVTFRFQHVVSPHSAIPKHVIDPWAGKIEKETDGRIEVEIYPFMQLGGTAPEQYDPIVDGAIDGGSVIPG</sequence>
<keyword evidence="2" id="KW-0732">Signal</keyword>
<dbReference type="GO" id="GO:0042597">
    <property type="term" value="C:periplasmic space"/>
    <property type="evidence" value="ECO:0007669"/>
    <property type="project" value="UniProtKB-SubCell"/>
</dbReference>
<organism evidence="4 5">
    <name type="scientific">Sagittula stellata (strain ATCC 700073 / DSM 11524 / E-37)</name>
    <dbReference type="NCBI Taxonomy" id="388399"/>
    <lineage>
        <taxon>Bacteria</taxon>
        <taxon>Pseudomonadati</taxon>
        <taxon>Pseudomonadota</taxon>
        <taxon>Alphaproteobacteria</taxon>
        <taxon>Rhodobacterales</taxon>
        <taxon>Roseobacteraceae</taxon>
        <taxon>Sagittula</taxon>
    </lineage>
</organism>
<gene>
    <name evidence="4" type="ORF">SSE37_20802</name>
</gene>
<comment type="caution">
    <text evidence="4">The sequence shown here is derived from an EMBL/GenBank/DDBJ whole genome shotgun (WGS) entry which is preliminary data.</text>
</comment>
<evidence type="ECO:0000256" key="1">
    <source>
        <dbReference type="ARBA" id="ARBA00004418"/>
    </source>
</evidence>
<accession>A3JY98</accession>
<evidence type="ECO:0000256" key="2">
    <source>
        <dbReference type="ARBA" id="ARBA00022729"/>
    </source>
</evidence>
<dbReference type="InterPro" id="IPR038404">
    <property type="entry name" value="TRAP_DctP_sf"/>
</dbReference>
<keyword evidence="5" id="KW-1185">Reference proteome</keyword>
<keyword evidence="3" id="KW-0574">Periplasm</keyword>
<reference evidence="4 5" key="1">
    <citation type="submission" date="2006-06" db="EMBL/GenBank/DDBJ databases">
        <authorList>
            <person name="Moran M.A."/>
            <person name="Ferriera S."/>
            <person name="Johnson J."/>
            <person name="Kravitz S."/>
            <person name="Beeson K."/>
            <person name="Sutton G."/>
            <person name="Rogers Y.-H."/>
            <person name="Friedman R."/>
            <person name="Frazier M."/>
            <person name="Venter J.C."/>
        </authorList>
    </citation>
    <scope>NUCLEOTIDE SEQUENCE [LARGE SCALE GENOMIC DNA]</scope>
    <source>
        <strain evidence="4 5">E-37</strain>
    </source>
</reference>
<dbReference type="InterPro" id="IPR018389">
    <property type="entry name" value="DctP_fam"/>
</dbReference>
<dbReference type="Proteomes" id="UP000005713">
    <property type="component" value="Unassembled WGS sequence"/>
</dbReference>
<dbReference type="Gene3D" id="3.40.190.170">
    <property type="entry name" value="Bacterial extracellular solute-binding protein, family 7"/>
    <property type="match status" value="1"/>
</dbReference>
<evidence type="ECO:0000313" key="5">
    <source>
        <dbReference type="Proteomes" id="UP000005713"/>
    </source>
</evidence>
<evidence type="ECO:0000256" key="3">
    <source>
        <dbReference type="ARBA" id="ARBA00022764"/>
    </source>
</evidence>
<dbReference type="EMBL" id="AAYA01000001">
    <property type="protein sequence ID" value="EBA10484.1"/>
    <property type="molecule type" value="Genomic_DNA"/>
</dbReference>
<proteinExistence type="predicted"/>
<dbReference type="Pfam" id="PF03480">
    <property type="entry name" value="DctP"/>
    <property type="match status" value="1"/>
</dbReference>